<protein>
    <submittedName>
        <fullName evidence="2">Uncharacterized protein</fullName>
    </submittedName>
</protein>
<sequence length="78" mass="8545">MKVVVRDLISKAGHIASNQREQEGGTSGVECKFSGGTQPLVRDGLTEFAAEGFAQRRRSNGQKKGSKNTSNRWFEFGL</sequence>
<name>A0A059DFS4_EUCGR</name>
<dbReference type="InParanoid" id="A0A059DFS4"/>
<dbReference type="EMBL" id="KK198753">
    <property type="protein sequence ID" value="KCW89608.1"/>
    <property type="molecule type" value="Genomic_DNA"/>
</dbReference>
<evidence type="ECO:0000313" key="2">
    <source>
        <dbReference type="EMBL" id="KCW89608.1"/>
    </source>
</evidence>
<reference evidence="2" key="1">
    <citation type="submission" date="2013-07" db="EMBL/GenBank/DDBJ databases">
        <title>The genome of Eucalyptus grandis.</title>
        <authorList>
            <person name="Schmutz J."/>
            <person name="Hayes R."/>
            <person name="Myburg A."/>
            <person name="Tuskan G."/>
            <person name="Grattapaglia D."/>
            <person name="Rokhsar D.S."/>
        </authorList>
    </citation>
    <scope>NUCLEOTIDE SEQUENCE</scope>
    <source>
        <tissue evidence="2">Leaf extractions</tissue>
    </source>
</reference>
<dbReference type="AlphaFoldDB" id="A0A059DFS4"/>
<gene>
    <name evidence="2" type="ORF">EUGRSUZ_A01893</name>
</gene>
<evidence type="ECO:0000256" key="1">
    <source>
        <dbReference type="SAM" id="MobiDB-lite"/>
    </source>
</evidence>
<accession>A0A059DFS4</accession>
<proteinExistence type="predicted"/>
<feature type="compositionally biased region" description="Basic residues" evidence="1">
    <location>
        <begin position="55"/>
        <end position="66"/>
    </location>
</feature>
<organism evidence="2">
    <name type="scientific">Eucalyptus grandis</name>
    <name type="common">Flooded gum</name>
    <dbReference type="NCBI Taxonomy" id="71139"/>
    <lineage>
        <taxon>Eukaryota</taxon>
        <taxon>Viridiplantae</taxon>
        <taxon>Streptophyta</taxon>
        <taxon>Embryophyta</taxon>
        <taxon>Tracheophyta</taxon>
        <taxon>Spermatophyta</taxon>
        <taxon>Magnoliopsida</taxon>
        <taxon>eudicotyledons</taxon>
        <taxon>Gunneridae</taxon>
        <taxon>Pentapetalae</taxon>
        <taxon>rosids</taxon>
        <taxon>malvids</taxon>
        <taxon>Myrtales</taxon>
        <taxon>Myrtaceae</taxon>
        <taxon>Myrtoideae</taxon>
        <taxon>Eucalypteae</taxon>
        <taxon>Eucalyptus</taxon>
    </lineage>
</organism>
<feature type="region of interest" description="Disordered" evidence="1">
    <location>
        <begin position="54"/>
        <end position="78"/>
    </location>
</feature>
<dbReference type="Gramene" id="KCW89608">
    <property type="protein sequence ID" value="KCW89608"/>
    <property type="gene ID" value="EUGRSUZ_A01893"/>
</dbReference>